<sequence length="66" mass="7918">MMMKANDSILPSHTSNMAIVLRQLGQELLSLWQLCRHIAVSQWDPEQERRKLALQMRKRSHRQRQH</sequence>
<proteinExistence type="predicted"/>
<accession>A0ABV6BIQ6</accession>
<dbReference type="RefSeq" id="WP_377248978.1">
    <property type="nucleotide sequence ID" value="NZ_JBHLXP010000011.1"/>
</dbReference>
<dbReference type="EMBL" id="JBHLXP010000011">
    <property type="protein sequence ID" value="MFC0050762.1"/>
    <property type="molecule type" value="Genomic_DNA"/>
</dbReference>
<evidence type="ECO:0000313" key="2">
    <source>
        <dbReference type="Proteomes" id="UP001589813"/>
    </source>
</evidence>
<keyword evidence="2" id="KW-1185">Reference proteome</keyword>
<organism evidence="1 2">
    <name type="scientific">Rheinheimera tilapiae</name>
    <dbReference type="NCBI Taxonomy" id="875043"/>
    <lineage>
        <taxon>Bacteria</taxon>
        <taxon>Pseudomonadati</taxon>
        <taxon>Pseudomonadota</taxon>
        <taxon>Gammaproteobacteria</taxon>
        <taxon>Chromatiales</taxon>
        <taxon>Chromatiaceae</taxon>
        <taxon>Rheinheimera</taxon>
    </lineage>
</organism>
<comment type="caution">
    <text evidence="1">The sequence shown here is derived from an EMBL/GenBank/DDBJ whole genome shotgun (WGS) entry which is preliminary data.</text>
</comment>
<reference evidence="1 2" key="1">
    <citation type="submission" date="2024-09" db="EMBL/GenBank/DDBJ databases">
        <authorList>
            <person name="Sun Q."/>
            <person name="Mori K."/>
        </authorList>
    </citation>
    <scope>NUCLEOTIDE SEQUENCE [LARGE SCALE GENOMIC DNA]</scope>
    <source>
        <strain evidence="1 2">KCTC 23315</strain>
    </source>
</reference>
<protein>
    <submittedName>
        <fullName evidence="1">Uncharacterized protein</fullName>
    </submittedName>
</protein>
<evidence type="ECO:0000313" key="1">
    <source>
        <dbReference type="EMBL" id="MFC0050762.1"/>
    </source>
</evidence>
<dbReference type="Proteomes" id="UP001589813">
    <property type="component" value="Unassembled WGS sequence"/>
</dbReference>
<gene>
    <name evidence="1" type="ORF">ACFFJP_20965</name>
</gene>
<name>A0ABV6BIQ6_9GAMM</name>